<keyword evidence="2" id="KW-0805">Transcription regulation</keyword>
<dbReference type="InterPro" id="IPR018356">
    <property type="entry name" value="Tscrpt_reg_HTH_DeoR_CS"/>
</dbReference>
<dbReference type="PRINTS" id="PR00033">
    <property type="entry name" value="HTHASNC"/>
</dbReference>
<dbReference type="InterPro" id="IPR050313">
    <property type="entry name" value="Carb_Metab_HTH_regulators"/>
</dbReference>
<dbReference type="PANTHER" id="PTHR30363">
    <property type="entry name" value="HTH-TYPE TRANSCRIPTIONAL REGULATOR SRLR-RELATED"/>
    <property type="match status" value="1"/>
</dbReference>
<keyword evidence="4" id="KW-0804">Transcription</keyword>
<dbReference type="Proteomes" id="UP000186609">
    <property type="component" value="Chromosome"/>
</dbReference>
<dbReference type="SMART" id="SM00420">
    <property type="entry name" value="HTH_DEOR"/>
    <property type="match status" value="1"/>
</dbReference>
<organism evidence="6 7">
    <name type="scientific">Rhodoferax koreensis</name>
    <dbReference type="NCBI Taxonomy" id="1842727"/>
    <lineage>
        <taxon>Bacteria</taxon>
        <taxon>Pseudomonadati</taxon>
        <taxon>Pseudomonadota</taxon>
        <taxon>Betaproteobacteria</taxon>
        <taxon>Burkholderiales</taxon>
        <taxon>Comamonadaceae</taxon>
        <taxon>Rhodoferax</taxon>
    </lineage>
</organism>
<dbReference type="Pfam" id="PF08220">
    <property type="entry name" value="HTH_DeoR"/>
    <property type="match status" value="1"/>
</dbReference>
<dbReference type="AlphaFoldDB" id="A0A1P8K2H4"/>
<evidence type="ECO:0000313" key="7">
    <source>
        <dbReference type="Proteomes" id="UP000186609"/>
    </source>
</evidence>
<dbReference type="PANTHER" id="PTHR30363:SF4">
    <property type="entry name" value="GLYCEROL-3-PHOSPHATE REGULON REPRESSOR"/>
    <property type="match status" value="1"/>
</dbReference>
<dbReference type="InterPro" id="IPR000485">
    <property type="entry name" value="AsnC-type_HTH_dom"/>
</dbReference>
<dbReference type="PROSITE" id="PS00894">
    <property type="entry name" value="HTH_DEOR_1"/>
    <property type="match status" value="1"/>
</dbReference>
<dbReference type="OrthoDB" id="9814815at2"/>
<dbReference type="KEGG" id="rhy:RD110_25855"/>
<dbReference type="SUPFAM" id="SSF100950">
    <property type="entry name" value="NagB/RpiA/CoA transferase-like"/>
    <property type="match status" value="1"/>
</dbReference>
<feature type="domain" description="HTH deoR-type" evidence="5">
    <location>
        <begin position="3"/>
        <end position="58"/>
    </location>
</feature>
<name>A0A1P8K2H4_9BURK</name>
<dbReference type="Gene3D" id="3.40.50.1360">
    <property type="match status" value="1"/>
</dbReference>
<evidence type="ECO:0000256" key="3">
    <source>
        <dbReference type="ARBA" id="ARBA00023125"/>
    </source>
</evidence>
<evidence type="ECO:0000259" key="5">
    <source>
        <dbReference type="PROSITE" id="PS51000"/>
    </source>
</evidence>
<evidence type="ECO:0000313" key="6">
    <source>
        <dbReference type="EMBL" id="APW40200.1"/>
    </source>
</evidence>
<dbReference type="InterPro" id="IPR036388">
    <property type="entry name" value="WH-like_DNA-bd_sf"/>
</dbReference>
<dbReference type="SUPFAM" id="SSF46785">
    <property type="entry name" value="Winged helix' DNA-binding domain"/>
    <property type="match status" value="1"/>
</dbReference>
<accession>A0A1P8K2H4</accession>
<gene>
    <name evidence="6" type="ORF">RD110_25855</name>
</gene>
<dbReference type="InterPro" id="IPR001034">
    <property type="entry name" value="DeoR_HTH"/>
</dbReference>
<dbReference type="PRINTS" id="PR00037">
    <property type="entry name" value="HTHLACR"/>
</dbReference>
<protein>
    <submittedName>
        <fullName evidence="6">DeoR family transcriptional regulator</fullName>
    </submittedName>
</protein>
<dbReference type="STRING" id="1842727.RD110_25855"/>
<dbReference type="Pfam" id="PF00455">
    <property type="entry name" value="DeoRC"/>
    <property type="match status" value="1"/>
</dbReference>
<dbReference type="PROSITE" id="PS51000">
    <property type="entry name" value="HTH_DEOR_2"/>
    <property type="match status" value="1"/>
</dbReference>
<dbReference type="InterPro" id="IPR014036">
    <property type="entry name" value="DeoR-like_C"/>
</dbReference>
<keyword evidence="7" id="KW-1185">Reference proteome</keyword>
<dbReference type="InterPro" id="IPR036390">
    <property type="entry name" value="WH_DNA-bd_sf"/>
</dbReference>
<dbReference type="GO" id="GO:0003700">
    <property type="term" value="F:DNA-binding transcription factor activity"/>
    <property type="evidence" value="ECO:0007669"/>
    <property type="project" value="InterPro"/>
</dbReference>
<dbReference type="SMART" id="SM01134">
    <property type="entry name" value="DeoRC"/>
    <property type="match status" value="1"/>
</dbReference>
<sequence length="251" mass="25900">MLTQQRKQLILDKLRQDGRIVAASLSESLGLSEDTIRRDLRALAAAGLLQRVHGGALPASPAAANFAARSGLEISGKQAIARAASAMVQEGQVVFIDGGTSCQQLALHLPHALRATVVTHSPTIALALVDHPLVEVLLVGGRFYKHSVVAVGAAAVEAIGRVHADLFFMGASGISASVGLSTGDMEEALVKRAMMAHAAETWVLASAEKLNAASPYVIAACNEATGLIVENGTAEKATAAFAAQGLVIVRA</sequence>
<keyword evidence="1" id="KW-0678">Repressor</keyword>
<proteinExistence type="predicted"/>
<dbReference type="Gene3D" id="1.10.10.10">
    <property type="entry name" value="Winged helix-like DNA-binding domain superfamily/Winged helix DNA-binding domain"/>
    <property type="match status" value="1"/>
</dbReference>
<reference evidence="6 7" key="1">
    <citation type="submission" date="2017-01" db="EMBL/GenBank/DDBJ databases">
        <authorList>
            <person name="Mah S.A."/>
            <person name="Swanson W.J."/>
            <person name="Moy G.W."/>
            <person name="Vacquier V.D."/>
        </authorList>
    </citation>
    <scope>NUCLEOTIDE SEQUENCE [LARGE SCALE GENOMIC DNA]</scope>
    <source>
        <strain evidence="6 7">DCY110</strain>
    </source>
</reference>
<dbReference type="InterPro" id="IPR037171">
    <property type="entry name" value="NagB/RpiA_transferase-like"/>
</dbReference>
<dbReference type="GO" id="GO:0043565">
    <property type="term" value="F:sequence-specific DNA binding"/>
    <property type="evidence" value="ECO:0007669"/>
    <property type="project" value="InterPro"/>
</dbReference>
<evidence type="ECO:0000256" key="4">
    <source>
        <dbReference type="ARBA" id="ARBA00023163"/>
    </source>
</evidence>
<evidence type="ECO:0000256" key="2">
    <source>
        <dbReference type="ARBA" id="ARBA00023015"/>
    </source>
</evidence>
<keyword evidence="3" id="KW-0238">DNA-binding</keyword>
<dbReference type="EMBL" id="CP019236">
    <property type="protein sequence ID" value="APW40200.1"/>
    <property type="molecule type" value="Genomic_DNA"/>
</dbReference>
<evidence type="ECO:0000256" key="1">
    <source>
        <dbReference type="ARBA" id="ARBA00022491"/>
    </source>
</evidence>
<dbReference type="RefSeq" id="WP_076203674.1">
    <property type="nucleotide sequence ID" value="NZ_CP019236.1"/>
</dbReference>